<feature type="transmembrane region" description="Helical" evidence="3">
    <location>
        <begin position="21"/>
        <end position="38"/>
    </location>
</feature>
<sequence>MTAAPPSTAKLRKRRRRNRRIIVLSVLAVLAIAGWYKYAHKPEELISVETAKVTRRDLTETVLANGRIQPILQVMINPEVAGEIIELPVKEGQSVKKGDLLVQIRPDNYLAVKNSAEASHLSAIAGRDQAQEELGKAEADFKRNAELFKSKLIAENVYTDFKTALAVARLHVQSAEHLANQARFALDQANADLTKTTIVAPVDGTVIRLKSQLGERVLGTSFNMGTEIMTIAQLDEMEARVDIGEMDIVLIKEGQNVRLEVDPFKDRKFKGTVSAVANASKNSSSQSPASTSSSQPQEAPKFEVRIRVLDKETFRPGMSVTAEIETRSRQNAITVPIQSVTTRLPKPGAPPAKPEGKSSGPVKPIEVVFAREGDHVKMVPVKTGISDSDYFEITEGLSEGQEIVTGGYKAISKDLEDGKKVKFGADAKTGK</sequence>
<feature type="domain" description="YknX-like beta-barrel" evidence="6">
    <location>
        <begin position="239"/>
        <end position="324"/>
    </location>
</feature>
<dbReference type="NCBIfam" id="TIGR01730">
    <property type="entry name" value="RND_mfp"/>
    <property type="match status" value="1"/>
</dbReference>
<dbReference type="SUPFAM" id="SSF111369">
    <property type="entry name" value="HlyD-like secretion proteins"/>
    <property type="match status" value="1"/>
</dbReference>
<dbReference type="GO" id="GO:0015562">
    <property type="term" value="F:efflux transmembrane transporter activity"/>
    <property type="evidence" value="ECO:0007669"/>
    <property type="project" value="TreeGrafter"/>
</dbReference>
<keyword evidence="3" id="KW-1133">Transmembrane helix</keyword>
<evidence type="ECO:0000256" key="1">
    <source>
        <dbReference type="ARBA" id="ARBA00009477"/>
    </source>
</evidence>
<comment type="similarity">
    <text evidence="1">Belongs to the membrane fusion protein (MFP) (TC 8.A.1) family.</text>
</comment>
<dbReference type="GO" id="GO:1990281">
    <property type="term" value="C:efflux pump complex"/>
    <property type="evidence" value="ECO:0007669"/>
    <property type="project" value="TreeGrafter"/>
</dbReference>
<feature type="domain" description="Multidrug resistance protein MdtA-like barrel-sandwich hybrid" evidence="4">
    <location>
        <begin position="73"/>
        <end position="217"/>
    </location>
</feature>
<dbReference type="AlphaFoldDB" id="B4DC69"/>
<dbReference type="InterPro" id="IPR058636">
    <property type="entry name" value="Beta-barrel_YknX"/>
</dbReference>
<dbReference type="InParanoid" id="B4DC69"/>
<dbReference type="STRING" id="497964.CfE428DRAFT_6510"/>
<dbReference type="Gene3D" id="2.40.50.100">
    <property type="match status" value="1"/>
</dbReference>
<protein>
    <submittedName>
        <fullName evidence="7">Efflux transporter, RND family, MFP subunit</fullName>
    </submittedName>
</protein>
<dbReference type="EMBL" id="ABVL01000045">
    <property type="protein sequence ID" value="EDY15946.1"/>
    <property type="molecule type" value="Genomic_DNA"/>
</dbReference>
<feature type="compositionally biased region" description="Low complexity" evidence="2">
    <location>
        <begin position="277"/>
        <end position="296"/>
    </location>
</feature>
<evidence type="ECO:0000313" key="8">
    <source>
        <dbReference type="Proteomes" id="UP000005824"/>
    </source>
</evidence>
<dbReference type="eggNOG" id="COG0845">
    <property type="taxonomic scope" value="Bacteria"/>
</dbReference>
<reference evidence="7 8" key="1">
    <citation type="journal article" date="2011" name="J. Bacteriol.">
        <title>Genome sequence of Chthoniobacter flavus Ellin428, an aerobic heterotrophic soil bacterium.</title>
        <authorList>
            <person name="Kant R."/>
            <person name="van Passel M.W."/>
            <person name="Palva A."/>
            <person name="Lucas S."/>
            <person name="Lapidus A."/>
            <person name="Glavina Del Rio T."/>
            <person name="Dalin E."/>
            <person name="Tice H."/>
            <person name="Bruce D."/>
            <person name="Goodwin L."/>
            <person name="Pitluck S."/>
            <person name="Larimer F.W."/>
            <person name="Land M.L."/>
            <person name="Hauser L."/>
            <person name="Sangwan P."/>
            <person name="de Vos W.M."/>
            <person name="Janssen P.H."/>
            <person name="Smidt H."/>
        </authorList>
    </citation>
    <scope>NUCLEOTIDE SEQUENCE [LARGE SCALE GENOMIC DNA]</scope>
    <source>
        <strain evidence="7 8">Ellin428</strain>
    </source>
</reference>
<dbReference type="Pfam" id="PF25917">
    <property type="entry name" value="BSH_RND"/>
    <property type="match status" value="1"/>
</dbReference>
<feature type="region of interest" description="Disordered" evidence="2">
    <location>
        <begin position="277"/>
        <end position="302"/>
    </location>
</feature>
<feature type="region of interest" description="Disordered" evidence="2">
    <location>
        <begin position="342"/>
        <end position="361"/>
    </location>
</feature>
<evidence type="ECO:0000259" key="4">
    <source>
        <dbReference type="Pfam" id="PF25917"/>
    </source>
</evidence>
<dbReference type="RefSeq" id="WP_006983827.1">
    <property type="nucleotide sequence ID" value="NZ_ABVL01000045.1"/>
</dbReference>
<dbReference type="InterPro" id="IPR058649">
    <property type="entry name" value="CzcB_C"/>
</dbReference>
<evidence type="ECO:0000313" key="7">
    <source>
        <dbReference type="EMBL" id="EDY15946.1"/>
    </source>
</evidence>
<evidence type="ECO:0000259" key="6">
    <source>
        <dbReference type="Pfam" id="PF25990"/>
    </source>
</evidence>
<proteinExistence type="inferred from homology"/>
<dbReference type="PANTHER" id="PTHR30469:SF33">
    <property type="entry name" value="SLR1207 PROTEIN"/>
    <property type="match status" value="1"/>
</dbReference>
<evidence type="ECO:0000256" key="3">
    <source>
        <dbReference type="SAM" id="Phobius"/>
    </source>
</evidence>
<dbReference type="InterPro" id="IPR058625">
    <property type="entry name" value="MdtA-like_BSH"/>
</dbReference>
<organism evidence="7 8">
    <name type="scientific">Chthoniobacter flavus Ellin428</name>
    <dbReference type="NCBI Taxonomy" id="497964"/>
    <lineage>
        <taxon>Bacteria</taxon>
        <taxon>Pseudomonadati</taxon>
        <taxon>Verrucomicrobiota</taxon>
        <taxon>Spartobacteria</taxon>
        <taxon>Chthoniobacterales</taxon>
        <taxon>Chthoniobacteraceae</taxon>
        <taxon>Chthoniobacter</taxon>
    </lineage>
</organism>
<keyword evidence="3" id="KW-0472">Membrane</keyword>
<dbReference type="Gene3D" id="2.40.30.170">
    <property type="match status" value="1"/>
</dbReference>
<dbReference type="Pfam" id="PF25990">
    <property type="entry name" value="Beta-barrel_YknX"/>
    <property type="match status" value="1"/>
</dbReference>
<evidence type="ECO:0000256" key="2">
    <source>
        <dbReference type="SAM" id="MobiDB-lite"/>
    </source>
</evidence>
<dbReference type="Pfam" id="PF25975">
    <property type="entry name" value="CzcB_C"/>
    <property type="match status" value="1"/>
</dbReference>
<feature type="domain" description="CzcB-like C-terminal circularly permuted SH3-like" evidence="5">
    <location>
        <begin position="366"/>
        <end position="406"/>
    </location>
</feature>
<dbReference type="Proteomes" id="UP000005824">
    <property type="component" value="Unassembled WGS sequence"/>
</dbReference>
<dbReference type="InterPro" id="IPR006143">
    <property type="entry name" value="RND_pump_MFP"/>
</dbReference>
<dbReference type="Gene3D" id="2.40.420.20">
    <property type="match status" value="1"/>
</dbReference>
<name>B4DC69_9BACT</name>
<evidence type="ECO:0000259" key="5">
    <source>
        <dbReference type="Pfam" id="PF25975"/>
    </source>
</evidence>
<comment type="caution">
    <text evidence="7">The sequence shown here is derived from an EMBL/GenBank/DDBJ whole genome shotgun (WGS) entry which is preliminary data.</text>
</comment>
<dbReference type="PANTHER" id="PTHR30469">
    <property type="entry name" value="MULTIDRUG RESISTANCE PROTEIN MDTA"/>
    <property type="match status" value="1"/>
</dbReference>
<dbReference type="Gene3D" id="1.10.287.470">
    <property type="entry name" value="Helix hairpin bin"/>
    <property type="match status" value="1"/>
</dbReference>
<gene>
    <name evidence="7" type="ORF">CfE428DRAFT_6510</name>
</gene>
<keyword evidence="3" id="KW-0812">Transmembrane</keyword>
<accession>B4DC69</accession>
<keyword evidence="8" id="KW-1185">Reference proteome</keyword>